<dbReference type="GO" id="GO:0016787">
    <property type="term" value="F:hydrolase activity"/>
    <property type="evidence" value="ECO:0007669"/>
    <property type="project" value="UniProtKB-KW"/>
</dbReference>
<gene>
    <name evidence="2" type="ORF">PNOK_0494900</name>
</gene>
<accession>A0A286UKM3</accession>
<dbReference type="Gene3D" id="3.40.50.300">
    <property type="entry name" value="P-loop containing nucleotide triphosphate hydrolases"/>
    <property type="match status" value="1"/>
</dbReference>
<evidence type="ECO:0000313" key="2">
    <source>
        <dbReference type="EMBL" id="PAV20015.1"/>
    </source>
</evidence>
<dbReference type="PANTHER" id="PTHR46498">
    <property type="entry name" value="GTP-BINDING PROTEIN 8"/>
    <property type="match status" value="1"/>
</dbReference>
<dbReference type="InterPro" id="IPR027417">
    <property type="entry name" value="P-loop_NTPase"/>
</dbReference>
<dbReference type="GO" id="GO:0005739">
    <property type="term" value="C:mitochondrion"/>
    <property type="evidence" value="ECO:0007669"/>
    <property type="project" value="TreeGrafter"/>
</dbReference>
<dbReference type="Proteomes" id="UP000217199">
    <property type="component" value="Unassembled WGS sequence"/>
</dbReference>
<dbReference type="InterPro" id="IPR052279">
    <property type="entry name" value="EngB_GTPase"/>
</dbReference>
<reference evidence="2 3" key="1">
    <citation type="journal article" date="2017" name="Mol. Ecol.">
        <title>Comparative and population genomic landscape of Phellinus noxius: A hypervariable fungus causing root rot in trees.</title>
        <authorList>
            <person name="Chung C.L."/>
            <person name="Lee T.J."/>
            <person name="Akiba M."/>
            <person name="Lee H.H."/>
            <person name="Kuo T.H."/>
            <person name="Liu D."/>
            <person name="Ke H.M."/>
            <person name="Yokoi T."/>
            <person name="Roa M.B."/>
            <person name="Lu M.J."/>
            <person name="Chang Y.Y."/>
            <person name="Ann P.J."/>
            <person name="Tsai J.N."/>
            <person name="Chen C.Y."/>
            <person name="Tzean S.S."/>
            <person name="Ota Y."/>
            <person name="Hattori T."/>
            <person name="Sahashi N."/>
            <person name="Liou R.F."/>
            <person name="Kikuchi T."/>
            <person name="Tsai I.J."/>
        </authorList>
    </citation>
    <scope>NUCLEOTIDE SEQUENCE [LARGE SCALE GENOMIC DNA]</scope>
    <source>
        <strain evidence="2 3">FFPRI411160</strain>
    </source>
</reference>
<dbReference type="EMBL" id="NBII01000004">
    <property type="protein sequence ID" value="PAV20015.1"/>
    <property type="molecule type" value="Genomic_DNA"/>
</dbReference>
<name>A0A286UKM3_9AGAM</name>
<comment type="caution">
    <text evidence="2">The sequence shown here is derived from an EMBL/GenBank/DDBJ whole genome shotgun (WGS) entry which is preliminary data.</text>
</comment>
<evidence type="ECO:0000313" key="3">
    <source>
        <dbReference type="Proteomes" id="UP000217199"/>
    </source>
</evidence>
<dbReference type="InterPro" id="IPR006073">
    <property type="entry name" value="GTP-bd"/>
</dbReference>
<dbReference type="InParanoid" id="A0A286UKM3"/>
<dbReference type="AlphaFoldDB" id="A0A286UKM3"/>
<proteinExistence type="predicted"/>
<evidence type="ECO:0000259" key="1">
    <source>
        <dbReference type="Pfam" id="PF01926"/>
    </source>
</evidence>
<sequence length="209" mass="22689">MCSILRTSARRGFATNGGSSSNVDKLEEAFKYSSLADFLAAAATPSSIPKLSGLPEVVVTGRANVGKSTLLNAVLGRNNLGSLVLVDAPGYGARGREEWGELFDHYLENRKELRQVCLLINGHHGLTEVDKLMIRHLQNLSSKTQLQPIITKVDLCAENSEEGERTLTTTLFGLKRLGLSINPILCAVTPKHTFGIQAIRRAMAEACTR</sequence>
<dbReference type="GO" id="GO:0005525">
    <property type="term" value="F:GTP binding"/>
    <property type="evidence" value="ECO:0007669"/>
    <property type="project" value="InterPro"/>
</dbReference>
<dbReference type="OrthoDB" id="391988at2759"/>
<dbReference type="Pfam" id="PF01926">
    <property type="entry name" value="MMR_HSR1"/>
    <property type="match status" value="1"/>
</dbReference>
<dbReference type="STRING" id="2282107.A0A286UKM3"/>
<feature type="domain" description="G" evidence="1">
    <location>
        <begin position="56"/>
        <end position="77"/>
    </location>
</feature>
<keyword evidence="2" id="KW-0378">Hydrolase</keyword>
<keyword evidence="3" id="KW-1185">Reference proteome</keyword>
<dbReference type="SUPFAM" id="SSF52540">
    <property type="entry name" value="P-loop containing nucleoside triphosphate hydrolases"/>
    <property type="match status" value="1"/>
</dbReference>
<protein>
    <submittedName>
        <fullName evidence="2">P-loop containing nucleoside triphosphate hydrolase</fullName>
    </submittedName>
</protein>
<organism evidence="2 3">
    <name type="scientific">Pyrrhoderma noxium</name>
    <dbReference type="NCBI Taxonomy" id="2282107"/>
    <lineage>
        <taxon>Eukaryota</taxon>
        <taxon>Fungi</taxon>
        <taxon>Dikarya</taxon>
        <taxon>Basidiomycota</taxon>
        <taxon>Agaricomycotina</taxon>
        <taxon>Agaricomycetes</taxon>
        <taxon>Hymenochaetales</taxon>
        <taxon>Hymenochaetaceae</taxon>
        <taxon>Pyrrhoderma</taxon>
    </lineage>
</organism>
<dbReference type="PANTHER" id="PTHR46498:SF1">
    <property type="entry name" value="GTP-BINDING PROTEIN 8"/>
    <property type="match status" value="1"/>
</dbReference>